<organism evidence="3 4">
    <name type="scientific">Papaver nudicaule</name>
    <name type="common">Iceland poppy</name>
    <dbReference type="NCBI Taxonomy" id="74823"/>
    <lineage>
        <taxon>Eukaryota</taxon>
        <taxon>Viridiplantae</taxon>
        <taxon>Streptophyta</taxon>
        <taxon>Embryophyta</taxon>
        <taxon>Tracheophyta</taxon>
        <taxon>Spermatophyta</taxon>
        <taxon>Magnoliopsida</taxon>
        <taxon>Ranunculales</taxon>
        <taxon>Papaveraceae</taxon>
        <taxon>Papaveroideae</taxon>
        <taxon>Papaver</taxon>
    </lineage>
</organism>
<comment type="caution">
    <text evidence="3">The sequence shown here is derived from an EMBL/GenBank/DDBJ whole genome shotgun (WGS) entry which is preliminary data.</text>
</comment>
<proteinExistence type="predicted"/>
<dbReference type="PANTHER" id="PTHR35731">
    <property type="entry name" value="8-AMINO-7-OXONONANOATE SYNTHASE"/>
    <property type="match status" value="1"/>
</dbReference>
<keyword evidence="2" id="KW-0472">Membrane</keyword>
<evidence type="ECO:0000313" key="4">
    <source>
        <dbReference type="Proteomes" id="UP001177140"/>
    </source>
</evidence>
<protein>
    <recommendedName>
        <fullName evidence="5">8-amino-7-oxononanoate synthase</fullName>
    </recommendedName>
</protein>
<gene>
    <name evidence="3" type="ORF">MKW94_025400</name>
</gene>
<keyword evidence="4" id="KW-1185">Reference proteome</keyword>
<feature type="transmembrane region" description="Helical" evidence="2">
    <location>
        <begin position="220"/>
        <end position="239"/>
    </location>
</feature>
<sequence length="257" mass="29008">MNALKAIQTSFLPTKHAFLNNGKLPHKNIKFIPCSKSNNAESGSESGSPEGDKKKQELLVKIAMLQTQKVRLTDYLDERSAYLSEFAEKANDEFNEIGENALKELDEAENRIMEKLDINMQAFEENAELNKLVIEENEKKVGDFEDQFDKDRNEGLFFKSLGSGKKVPVDQVKAKEEAKKVKELTRKSASSNTRRNFYLALLGLIIVAVADSLFSNQSDWVKPGVLGLILVALLSQFLYEQNLSSKPEKTDQEDEQK</sequence>
<dbReference type="EMBL" id="JAJJMA010077446">
    <property type="protein sequence ID" value="MCL7028269.1"/>
    <property type="molecule type" value="Genomic_DNA"/>
</dbReference>
<accession>A0AA41RWW6</accession>
<keyword evidence="2" id="KW-0812">Transmembrane</keyword>
<feature type="coiled-coil region" evidence="1">
    <location>
        <begin position="91"/>
        <end position="154"/>
    </location>
</feature>
<evidence type="ECO:0008006" key="5">
    <source>
        <dbReference type="Google" id="ProtNLM"/>
    </source>
</evidence>
<reference evidence="3" key="1">
    <citation type="submission" date="2022-03" db="EMBL/GenBank/DDBJ databases">
        <title>A functionally conserved STORR gene fusion in Papaver species that diverged 16.8 million years ago.</title>
        <authorList>
            <person name="Catania T."/>
        </authorList>
    </citation>
    <scope>NUCLEOTIDE SEQUENCE</scope>
    <source>
        <strain evidence="3">S-191538</strain>
    </source>
</reference>
<keyword evidence="2" id="KW-1133">Transmembrane helix</keyword>
<keyword evidence="1" id="KW-0175">Coiled coil</keyword>
<evidence type="ECO:0000256" key="1">
    <source>
        <dbReference type="SAM" id="Coils"/>
    </source>
</evidence>
<name>A0AA41RWW6_PAPNU</name>
<evidence type="ECO:0000313" key="3">
    <source>
        <dbReference type="EMBL" id="MCL7028269.1"/>
    </source>
</evidence>
<dbReference type="GO" id="GO:0009507">
    <property type="term" value="C:chloroplast"/>
    <property type="evidence" value="ECO:0007669"/>
    <property type="project" value="TreeGrafter"/>
</dbReference>
<evidence type="ECO:0000256" key="2">
    <source>
        <dbReference type="SAM" id="Phobius"/>
    </source>
</evidence>
<dbReference type="PANTHER" id="PTHR35731:SF1">
    <property type="entry name" value="8-AMINO-7-OXONONANOATE SYNTHASE"/>
    <property type="match status" value="1"/>
</dbReference>
<dbReference type="Proteomes" id="UP001177140">
    <property type="component" value="Unassembled WGS sequence"/>
</dbReference>
<feature type="transmembrane region" description="Helical" evidence="2">
    <location>
        <begin position="196"/>
        <end position="214"/>
    </location>
</feature>
<dbReference type="AlphaFoldDB" id="A0AA41RWW6"/>